<name>A0ACC0AGN1_CATRO</name>
<evidence type="ECO:0000313" key="1">
    <source>
        <dbReference type="EMBL" id="KAI5659162.1"/>
    </source>
</evidence>
<comment type="caution">
    <text evidence="1">The sequence shown here is derived from an EMBL/GenBank/DDBJ whole genome shotgun (WGS) entry which is preliminary data.</text>
</comment>
<keyword evidence="2" id="KW-1185">Reference proteome</keyword>
<organism evidence="1 2">
    <name type="scientific">Catharanthus roseus</name>
    <name type="common">Madagascar periwinkle</name>
    <name type="synonym">Vinca rosea</name>
    <dbReference type="NCBI Taxonomy" id="4058"/>
    <lineage>
        <taxon>Eukaryota</taxon>
        <taxon>Viridiplantae</taxon>
        <taxon>Streptophyta</taxon>
        <taxon>Embryophyta</taxon>
        <taxon>Tracheophyta</taxon>
        <taxon>Spermatophyta</taxon>
        <taxon>Magnoliopsida</taxon>
        <taxon>eudicotyledons</taxon>
        <taxon>Gunneridae</taxon>
        <taxon>Pentapetalae</taxon>
        <taxon>asterids</taxon>
        <taxon>lamiids</taxon>
        <taxon>Gentianales</taxon>
        <taxon>Apocynaceae</taxon>
        <taxon>Rauvolfioideae</taxon>
        <taxon>Vinceae</taxon>
        <taxon>Catharanthinae</taxon>
        <taxon>Catharanthus</taxon>
    </lineage>
</organism>
<accession>A0ACC0AGN1</accession>
<evidence type="ECO:0000313" key="2">
    <source>
        <dbReference type="Proteomes" id="UP001060085"/>
    </source>
</evidence>
<protein>
    <submittedName>
        <fullName evidence="1">Uncharacterized protein</fullName>
    </submittedName>
</protein>
<reference evidence="2" key="1">
    <citation type="journal article" date="2023" name="Nat. Plants">
        <title>Single-cell RNA sequencing provides a high-resolution roadmap for understanding the multicellular compartmentation of specialized metabolism.</title>
        <authorList>
            <person name="Sun S."/>
            <person name="Shen X."/>
            <person name="Li Y."/>
            <person name="Li Y."/>
            <person name="Wang S."/>
            <person name="Li R."/>
            <person name="Zhang H."/>
            <person name="Shen G."/>
            <person name="Guo B."/>
            <person name="Wei J."/>
            <person name="Xu J."/>
            <person name="St-Pierre B."/>
            <person name="Chen S."/>
            <person name="Sun C."/>
        </authorList>
    </citation>
    <scope>NUCLEOTIDE SEQUENCE [LARGE SCALE GENOMIC DNA]</scope>
</reference>
<gene>
    <name evidence="1" type="ORF">M9H77_27955</name>
</gene>
<proteinExistence type="predicted"/>
<sequence>MKRILVSSLISSNRHAWITSKIAEEADYMVRNIFNQCKNSTSTSIVNIRTTTRHYCANVIKSVIFGKRFFEDVEEEEEHGTALFTILAHIHTLSISDFLPWIKVFDLDGHRKEVTQALTMVRKYHDPQIKDRIHMWENGLKTEQVDFLDVLLMLKDEKNGKPMLTIAEIQDLMIATVDNPSNAVEWALAEMINKPEMLVRAREELDIIVGKERLVKEFDLPKLNYIKACIREAFRLHPVAPFNVPHASIEHTTVGGYFIPKGSQILISRLEIGRNPNVWEEPLKFKPERHLKKSASFEVVLSDPELNLFSFGTGRRGCPGVAMGSTMTILMMARLLQGFTWTLPPNISKIELIESKNDLFLAKPLLACAKPRLPNNVYPKC</sequence>
<dbReference type="Proteomes" id="UP001060085">
    <property type="component" value="Linkage Group LG06"/>
</dbReference>
<dbReference type="EMBL" id="CM044706">
    <property type="protein sequence ID" value="KAI5659162.1"/>
    <property type="molecule type" value="Genomic_DNA"/>
</dbReference>